<dbReference type="AlphaFoldDB" id="A0A178M1T3"/>
<dbReference type="Proteomes" id="UP000078396">
    <property type="component" value="Unassembled WGS sequence"/>
</dbReference>
<gene>
    <name evidence="2" type="ORF">A4X20_03840</name>
</gene>
<evidence type="ECO:0000313" key="3">
    <source>
        <dbReference type="Proteomes" id="UP000078396"/>
    </source>
</evidence>
<proteinExistence type="predicted"/>
<accession>A0A178M1T3</accession>
<feature type="region of interest" description="Disordered" evidence="1">
    <location>
        <begin position="83"/>
        <end position="105"/>
    </location>
</feature>
<protein>
    <submittedName>
        <fullName evidence="2">Uncharacterized protein</fullName>
    </submittedName>
</protein>
<comment type="caution">
    <text evidence="2">The sequence shown here is derived from an EMBL/GenBank/DDBJ whole genome shotgun (WGS) entry which is preliminary data.</text>
</comment>
<reference evidence="2 3" key="1">
    <citation type="submission" date="2016-04" db="EMBL/GenBank/DDBJ databases">
        <title>Draft Genome Sequences of Staphylococcus capitis Strain H36, S. capitis Strain H65, S. cohnii Strain H62, S. hominis Strain H69, Mycobacterium iranicum Strain H39, Plantibacter sp. Strain H53, Pseudomonas oryzihabitans Strain H72, and Microbacterium sp. Strain H83, isolated from residential settings.</title>
        <authorList>
            <person name="Lymperopoulou D."/>
            <person name="Adams R.I."/>
            <person name="Lindow S."/>
            <person name="Coil D.A."/>
            <person name="Jospin G."/>
            <person name="Eisen J.A."/>
        </authorList>
    </citation>
    <scope>NUCLEOTIDE SEQUENCE [LARGE SCALE GENOMIC DNA]</scope>
    <source>
        <strain evidence="2 3">H39</strain>
    </source>
</reference>
<name>A0A178M1T3_MYCIR</name>
<sequence>MLITCAPMLAACTIARARLRSEPAVWVELGSLGSLRAPTGEKLSEVWRSDRIRASGATPMKASVGAGRPAMTAAVRVPCASQSDMPLPAASTKSPPGSAGTRGEPFTPVSMTATVMPAPVANFCASASCR</sequence>
<organism evidence="2 3">
    <name type="scientific">Mycolicibacterium iranicum</name>
    <name type="common">Mycobacterium iranicum</name>
    <dbReference type="NCBI Taxonomy" id="912594"/>
    <lineage>
        <taxon>Bacteria</taxon>
        <taxon>Bacillati</taxon>
        <taxon>Actinomycetota</taxon>
        <taxon>Actinomycetes</taxon>
        <taxon>Mycobacteriales</taxon>
        <taxon>Mycobacteriaceae</taxon>
        <taxon>Mycolicibacterium</taxon>
    </lineage>
</organism>
<evidence type="ECO:0000256" key="1">
    <source>
        <dbReference type="SAM" id="MobiDB-lite"/>
    </source>
</evidence>
<dbReference type="EMBL" id="LWCS01000002">
    <property type="protein sequence ID" value="OAN41960.1"/>
    <property type="molecule type" value="Genomic_DNA"/>
</dbReference>
<evidence type="ECO:0000313" key="2">
    <source>
        <dbReference type="EMBL" id="OAN41960.1"/>
    </source>
</evidence>